<dbReference type="KEGG" id="psd:DSC_13125"/>
<reference evidence="3 4" key="1">
    <citation type="journal article" date="2012" name="J. Bacteriol.">
        <title>Complete Genome Sequence of the BTEX-Degrading Bacterium Pseudoxanthomonas spadix BD-a59.</title>
        <authorList>
            <person name="Lee S.H."/>
            <person name="Jin H.M."/>
            <person name="Lee H.J."/>
            <person name="Kim J.M."/>
            <person name="Jeon C.O."/>
        </authorList>
    </citation>
    <scope>NUCLEOTIDE SEQUENCE [LARGE SCALE GENOMIC DNA]</scope>
    <source>
        <strain evidence="3 4">BD-a59</strain>
    </source>
</reference>
<keyword evidence="1" id="KW-0472">Membrane</keyword>
<dbReference type="InterPro" id="IPR025060">
    <property type="entry name" value="DUF3999"/>
</dbReference>
<keyword evidence="1" id="KW-1133">Transmembrane helix</keyword>
<evidence type="ECO:0000313" key="3">
    <source>
        <dbReference type="EMBL" id="AER57269.1"/>
    </source>
</evidence>
<protein>
    <recommendedName>
        <fullName evidence="5">DUF3999 domain-containing protein</fullName>
    </recommendedName>
</protein>
<evidence type="ECO:0000256" key="2">
    <source>
        <dbReference type="SAM" id="SignalP"/>
    </source>
</evidence>
<feature type="transmembrane region" description="Helical" evidence="1">
    <location>
        <begin position="421"/>
        <end position="442"/>
    </location>
</feature>
<evidence type="ECO:0000256" key="1">
    <source>
        <dbReference type="SAM" id="Phobius"/>
    </source>
</evidence>
<dbReference type="HOGENOM" id="CLU_033800_1_1_6"/>
<dbReference type="AlphaFoldDB" id="G7USL8"/>
<dbReference type="Proteomes" id="UP000005870">
    <property type="component" value="Chromosome"/>
</dbReference>
<dbReference type="STRING" id="1045855.DSC_13125"/>
<proteinExistence type="predicted"/>
<dbReference type="RefSeq" id="WP_014161442.1">
    <property type="nucleotide sequence ID" value="NC_016147.2"/>
</dbReference>
<name>G7USL8_PSEUP</name>
<evidence type="ECO:0008006" key="5">
    <source>
        <dbReference type="Google" id="ProtNLM"/>
    </source>
</evidence>
<feature type="chain" id="PRO_5003504324" description="DUF3999 domain-containing protein" evidence="2">
    <location>
        <begin position="17"/>
        <end position="451"/>
    </location>
</feature>
<dbReference type="OrthoDB" id="5405606at2"/>
<organism evidence="3 4">
    <name type="scientific">Pseudoxanthomonas spadix (strain BD-a59)</name>
    <dbReference type="NCBI Taxonomy" id="1045855"/>
    <lineage>
        <taxon>Bacteria</taxon>
        <taxon>Pseudomonadati</taxon>
        <taxon>Pseudomonadota</taxon>
        <taxon>Gammaproteobacteria</taxon>
        <taxon>Lysobacterales</taxon>
        <taxon>Lysobacteraceae</taxon>
        <taxon>Pseudoxanthomonas</taxon>
    </lineage>
</organism>
<dbReference type="EMBL" id="CP003093">
    <property type="protein sequence ID" value="AER57269.1"/>
    <property type="molecule type" value="Genomic_DNA"/>
</dbReference>
<gene>
    <name evidence="3" type="ordered locus">DSC_13125</name>
</gene>
<keyword evidence="4" id="KW-1185">Reference proteome</keyword>
<feature type="signal peptide" evidence="2">
    <location>
        <begin position="1"/>
        <end position="16"/>
    </location>
</feature>
<dbReference type="Pfam" id="PF13163">
    <property type="entry name" value="DUF3999"/>
    <property type="match status" value="1"/>
</dbReference>
<accession>G7USL8</accession>
<evidence type="ECO:0000313" key="4">
    <source>
        <dbReference type="Proteomes" id="UP000005870"/>
    </source>
</evidence>
<sequence>MKCLALLLLVPIAAHAAGPREDYVQQWPLQLSTAEAGAYRVTLSEAVYRGAQSPTLGDVQPLDADGQPLPASLLGPDAPLAGPPRRQALPLFQLPPMPPDASGDLQLIAERDAQGAVTRVETRLPADANAGHRQGGWLLDASALEAPLQALWLQWQDPPQLQAELRLEGSDDLRGWFVIDPQVTVVELDNGRQRLARRRIALTAGARYLRLLPRAGALPALQSVEAEIAVPAAPPAWQTLRLDGKAVDGGFQFVSPGRFPVAQVDVVASGNQAVTWSVQSRDAADAPWIHRAGPWLAYQVGAEPQRSPPQALAQTSRDRYWRLLASAGSAGSVEGLAPPQLQLGYRPEVLVFLAQGAPPYALAVGSARAHRQQAPLPAMIAALRQQRGAQWQPATATLGTDAQVLAGEHALQPAARDWKQLLLWALLVCGALAVGGFAFSLLRDRRATQAP</sequence>
<keyword evidence="1" id="KW-0812">Transmembrane</keyword>
<keyword evidence="2" id="KW-0732">Signal</keyword>
<dbReference type="eggNOG" id="ENOG5031WM6">
    <property type="taxonomic scope" value="Bacteria"/>
</dbReference>